<protein>
    <submittedName>
        <fullName evidence="3">Protease I</fullName>
        <ecNumber evidence="3">3.2.-.-</ecNumber>
    </submittedName>
</protein>
<dbReference type="Gene3D" id="3.40.50.880">
    <property type="match status" value="1"/>
</dbReference>
<dbReference type="SUPFAM" id="SSF52317">
    <property type="entry name" value="Class I glutamine amidotransferase-like"/>
    <property type="match status" value="1"/>
</dbReference>
<name>A0ABU0FA34_9HYPH</name>
<keyword evidence="4" id="KW-1185">Reference proteome</keyword>
<dbReference type="GO" id="GO:0016798">
    <property type="term" value="F:hydrolase activity, acting on glycosyl bonds"/>
    <property type="evidence" value="ECO:0007669"/>
    <property type="project" value="UniProtKB-KW"/>
</dbReference>
<dbReference type="PANTHER" id="PTHR42733">
    <property type="entry name" value="DJ-1 PROTEIN"/>
    <property type="match status" value="1"/>
</dbReference>
<dbReference type="EC" id="3.2.-.-" evidence="3"/>
<sequence length="187" mass="20498">MPKINEARILILATNGFEQLELTVPRDELRKAGARVEVASLDGKPIRGWDKVDWGDTVPADLKIADARPNDYTALVLPGGVINPDRLRIDEATMKIVRAFLDSGKVVAAICHAPWLLVQADAVRGRDVTSFKSIRRDVENAGGQWVDKEVVVDNGIITSRSPDDLPAFVAKIIEEVQEGTHDRARAA</sequence>
<dbReference type="GO" id="GO:0008233">
    <property type="term" value="F:peptidase activity"/>
    <property type="evidence" value="ECO:0007669"/>
    <property type="project" value="UniProtKB-KW"/>
</dbReference>
<organism evidence="3 4">
    <name type="scientific">Labrys monachus</name>
    <dbReference type="NCBI Taxonomy" id="217067"/>
    <lineage>
        <taxon>Bacteria</taxon>
        <taxon>Pseudomonadati</taxon>
        <taxon>Pseudomonadota</taxon>
        <taxon>Alphaproteobacteria</taxon>
        <taxon>Hyphomicrobiales</taxon>
        <taxon>Xanthobacteraceae</taxon>
        <taxon>Labrys</taxon>
    </lineage>
</organism>
<dbReference type="PANTHER" id="PTHR42733:SF12">
    <property type="entry name" value="PROTEINASE"/>
    <property type="match status" value="1"/>
</dbReference>
<dbReference type="NCBIfam" id="TIGR01382">
    <property type="entry name" value="PfpI"/>
    <property type="match status" value="1"/>
</dbReference>
<comment type="similarity">
    <text evidence="1">Belongs to the peptidase C56 family.</text>
</comment>
<dbReference type="Pfam" id="PF01965">
    <property type="entry name" value="DJ-1_PfpI"/>
    <property type="match status" value="1"/>
</dbReference>
<feature type="domain" description="DJ-1/PfpI" evidence="2">
    <location>
        <begin position="8"/>
        <end position="175"/>
    </location>
</feature>
<dbReference type="EMBL" id="JAUSVK010000001">
    <property type="protein sequence ID" value="MDQ0391480.1"/>
    <property type="molecule type" value="Genomic_DNA"/>
</dbReference>
<dbReference type="GO" id="GO:0006508">
    <property type="term" value="P:proteolysis"/>
    <property type="evidence" value="ECO:0007669"/>
    <property type="project" value="UniProtKB-KW"/>
</dbReference>
<proteinExistence type="inferred from homology"/>
<dbReference type="InterPro" id="IPR002818">
    <property type="entry name" value="DJ-1/PfpI"/>
</dbReference>
<dbReference type="InterPro" id="IPR029062">
    <property type="entry name" value="Class_I_gatase-like"/>
</dbReference>
<evidence type="ECO:0000313" key="3">
    <source>
        <dbReference type="EMBL" id="MDQ0391480.1"/>
    </source>
</evidence>
<dbReference type="CDD" id="cd03134">
    <property type="entry name" value="GATase1_PfpI_like"/>
    <property type="match status" value="1"/>
</dbReference>
<dbReference type="InterPro" id="IPR006286">
    <property type="entry name" value="C56_PfpI-like"/>
</dbReference>
<reference evidence="3 4" key="1">
    <citation type="submission" date="2023-07" db="EMBL/GenBank/DDBJ databases">
        <title>Genomic Encyclopedia of Type Strains, Phase IV (KMG-IV): sequencing the most valuable type-strain genomes for metagenomic binning, comparative biology and taxonomic classification.</title>
        <authorList>
            <person name="Goeker M."/>
        </authorList>
    </citation>
    <scope>NUCLEOTIDE SEQUENCE [LARGE SCALE GENOMIC DNA]</scope>
    <source>
        <strain evidence="3 4">DSM 5896</strain>
    </source>
</reference>
<evidence type="ECO:0000313" key="4">
    <source>
        <dbReference type="Proteomes" id="UP001237448"/>
    </source>
</evidence>
<evidence type="ECO:0000256" key="1">
    <source>
        <dbReference type="ARBA" id="ARBA00008542"/>
    </source>
</evidence>
<keyword evidence="3" id="KW-0326">Glycosidase</keyword>
<accession>A0ABU0FA34</accession>
<comment type="caution">
    <text evidence="3">The sequence shown here is derived from an EMBL/GenBank/DDBJ whole genome shotgun (WGS) entry which is preliminary data.</text>
</comment>
<dbReference type="Proteomes" id="UP001237448">
    <property type="component" value="Unassembled WGS sequence"/>
</dbReference>
<dbReference type="RefSeq" id="WP_307423865.1">
    <property type="nucleotide sequence ID" value="NZ_JAUSVK010000001.1"/>
</dbReference>
<gene>
    <name evidence="3" type="ORF">J3R73_001272</name>
</gene>
<keyword evidence="3" id="KW-0645">Protease</keyword>
<keyword evidence="3" id="KW-0378">Hydrolase</keyword>
<evidence type="ECO:0000259" key="2">
    <source>
        <dbReference type="Pfam" id="PF01965"/>
    </source>
</evidence>
<dbReference type="PROSITE" id="PS51276">
    <property type="entry name" value="PEPTIDASE_C56_PFPI"/>
    <property type="match status" value="1"/>
</dbReference>